<dbReference type="KEGG" id="tva:4751403"/>
<dbReference type="GO" id="GO:0031461">
    <property type="term" value="C:cullin-RING ubiquitin ligase complex"/>
    <property type="evidence" value="ECO:0000318"/>
    <property type="project" value="GO_Central"/>
</dbReference>
<dbReference type="VEuPathDB" id="TrichDB:TVAGG3_0043960"/>
<reference evidence="2" key="2">
    <citation type="journal article" date="2007" name="Science">
        <title>Draft genome sequence of the sexually transmitted pathogen Trichomonas vaginalis.</title>
        <authorList>
            <person name="Carlton J.M."/>
            <person name="Hirt R.P."/>
            <person name="Silva J.C."/>
            <person name="Delcher A.L."/>
            <person name="Schatz M."/>
            <person name="Zhao Q."/>
            <person name="Wortman J.R."/>
            <person name="Bidwell S.L."/>
            <person name="Alsmark U.C.M."/>
            <person name="Besteiro S."/>
            <person name="Sicheritz-Ponten T."/>
            <person name="Noel C.J."/>
            <person name="Dacks J.B."/>
            <person name="Foster P.G."/>
            <person name="Simillion C."/>
            <person name="Van de Peer Y."/>
            <person name="Miranda-Saavedra D."/>
            <person name="Barton G.J."/>
            <person name="Westrop G.D."/>
            <person name="Mueller S."/>
            <person name="Dessi D."/>
            <person name="Fiori P.L."/>
            <person name="Ren Q."/>
            <person name="Paulsen I."/>
            <person name="Zhang H."/>
            <person name="Bastida-Corcuera F.D."/>
            <person name="Simoes-Barbosa A."/>
            <person name="Brown M.T."/>
            <person name="Hayes R.D."/>
            <person name="Mukherjee M."/>
            <person name="Okumura C.Y."/>
            <person name="Schneider R."/>
            <person name="Smith A.J."/>
            <person name="Vanacova S."/>
            <person name="Villalvazo M."/>
            <person name="Haas B.J."/>
            <person name="Pertea M."/>
            <person name="Feldblyum T.V."/>
            <person name="Utterback T.R."/>
            <person name="Shu C.L."/>
            <person name="Osoegawa K."/>
            <person name="de Jong P.J."/>
            <person name="Hrdy I."/>
            <person name="Horvathova L."/>
            <person name="Zubacova Z."/>
            <person name="Dolezal P."/>
            <person name="Malik S.B."/>
            <person name="Logsdon J.M. Jr."/>
            <person name="Henze K."/>
            <person name="Gupta A."/>
            <person name="Wang C.C."/>
            <person name="Dunne R.L."/>
            <person name="Upcroft J.A."/>
            <person name="Upcroft P."/>
            <person name="White O."/>
            <person name="Salzberg S.L."/>
            <person name="Tang P."/>
            <person name="Chiu C.-H."/>
            <person name="Lee Y.-S."/>
            <person name="Embley T.M."/>
            <person name="Coombs G.H."/>
            <person name="Mottram J.C."/>
            <person name="Tachezy J."/>
            <person name="Fraser-Liggett C.M."/>
            <person name="Johnson P.J."/>
        </authorList>
    </citation>
    <scope>NUCLEOTIDE SEQUENCE [LARGE SCALE GENOMIC DNA]</scope>
    <source>
        <strain evidence="2">G3</strain>
    </source>
</reference>
<dbReference type="SUPFAM" id="SSF46785">
    <property type="entry name" value="Winged helix' DNA-binding domain"/>
    <property type="match status" value="1"/>
</dbReference>
<dbReference type="SMART" id="SM00884">
    <property type="entry name" value="Cullin_Nedd8"/>
    <property type="match status" value="1"/>
</dbReference>
<dbReference type="InParanoid" id="A2FN39"/>
<name>A2FN39_TRIV3</name>
<dbReference type="VEuPathDB" id="TrichDB:TVAG_104000"/>
<dbReference type="GO" id="GO:0031625">
    <property type="term" value="F:ubiquitin protein ligase binding"/>
    <property type="evidence" value="ECO:0000318"/>
    <property type="project" value="GO_Central"/>
</dbReference>
<dbReference type="EMBL" id="DS113898">
    <property type="protein sequence ID" value="EAX93681.1"/>
    <property type="molecule type" value="Genomic_DNA"/>
</dbReference>
<evidence type="ECO:0000259" key="1">
    <source>
        <dbReference type="SMART" id="SM00884"/>
    </source>
</evidence>
<sequence>MTQKQRYKLSSQLKFNYDDISECTKNVSEALNMIIKHRTKEINFMILAKSFYSILSCGDVIDYMNKVNDMIRETVTNIYLEAKKPESETVVSYLEFLSSIYDSYSYFMRHTTAIFSPFETQLNQYNCKIQFFQDNLGTLIDTLKKEKIMNNFAKCYVDHIFNIVKTTTVNDIENDERLNIIYKLKSMLKLIASSQIEIIKFEIRENLPKFLLEWIETQGLPTNLDENTESLDEELAENQDDLDDQLMATVKAYPDACYNILKILDIAISRSIDPETGNETINFATEFFLDLGRMYTHEILRSVSMFCLARDKDTIEELCGIFNKKCQLKPKIAEIVGKMIVNEPQEFSNMCEVVNFYDLLLNTIFVGDNSLIEAISMYVNVDTKELINKLNMEFHQILFQGGSIADYSGILKYMYSKDDFVFDYAGLCVQRFLINGTKQLPAEMAAKSVIANSSLVFSQTISLITQIIDGKMKSDEMGFPNVLILSTTHWPFKSAYSKPKFLRAITDPIEIRYKQMFPQNTITFPTNYWYITVRYEGKKCLLSGTGPQIEILLAFNSNQFITSSMFNPEIPAALSFTAIDSLTDQSCELLRKAGEMYFLKTDFTPASNIIHLPIPKEYEDEESKKLFVDRDRIINAAICRIMKHEKTMFEKDLWNRVYIELSQKFPLTRSDFSKNLALAISQGYVERKTEVTLVYIE</sequence>
<dbReference type="Gene3D" id="1.10.10.10">
    <property type="entry name" value="Winged helix-like DNA-binding domain superfamily/Winged helix DNA-binding domain"/>
    <property type="match status" value="1"/>
</dbReference>
<dbReference type="Proteomes" id="UP000001542">
    <property type="component" value="Unassembled WGS sequence"/>
</dbReference>
<protein>
    <recommendedName>
        <fullName evidence="1">Cullin neddylation domain-containing protein</fullName>
    </recommendedName>
</protein>
<feature type="domain" description="Cullin neddylation" evidence="1">
    <location>
        <begin position="628"/>
        <end position="693"/>
    </location>
</feature>
<reference evidence="2" key="1">
    <citation type="submission" date="2006-10" db="EMBL/GenBank/DDBJ databases">
        <authorList>
            <person name="Amadeo P."/>
            <person name="Zhao Q."/>
            <person name="Wortman J."/>
            <person name="Fraser-Liggett C."/>
            <person name="Carlton J."/>
        </authorList>
    </citation>
    <scope>NUCLEOTIDE SEQUENCE</scope>
    <source>
        <strain evidence="2">G3</strain>
    </source>
</reference>
<dbReference type="AlphaFoldDB" id="A2FN39"/>
<dbReference type="GO" id="GO:0016567">
    <property type="term" value="P:protein ubiquitination"/>
    <property type="evidence" value="ECO:0000318"/>
    <property type="project" value="GO_Central"/>
</dbReference>
<dbReference type="InterPro" id="IPR019559">
    <property type="entry name" value="Cullin_neddylation_domain"/>
</dbReference>
<dbReference type="OrthoDB" id="27073at2759"/>
<proteinExistence type="predicted"/>
<evidence type="ECO:0000313" key="2">
    <source>
        <dbReference type="EMBL" id="EAX93681.1"/>
    </source>
</evidence>
<organism evidence="2 3">
    <name type="scientific">Trichomonas vaginalis (strain ATCC PRA-98 / G3)</name>
    <dbReference type="NCBI Taxonomy" id="412133"/>
    <lineage>
        <taxon>Eukaryota</taxon>
        <taxon>Metamonada</taxon>
        <taxon>Parabasalia</taxon>
        <taxon>Trichomonadida</taxon>
        <taxon>Trichomonadidae</taxon>
        <taxon>Trichomonas</taxon>
    </lineage>
</organism>
<evidence type="ECO:0000313" key="3">
    <source>
        <dbReference type="Proteomes" id="UP000001542"/>
    </source>
</evidence>
<dbReference type="Pfam" id="PF10557">
    <property type="entry name" value="Cullin_Nedd8"/>
    <property type="match status" value="1"/>
</dbReference>
<dbReference type="InterPro" id="IPR036317">
    <property type="entry name" value="Cullin_homology_sf"/>
</dbReference>
<accession>A2FN39</accession>
<gene>
    <name evidence="2" type="ORF">TVAG_104000</name>
</gene>
<dbReference type="SUPFAM" id="SSF75632">
    <property type="entry name" value="Cullin homology domain"/>
    <property type="match status" value="1"/>
</dbReference>
<keyword evidence="3" id="KW-1185">Reference proteome</keyword>
<dbReference type="Gene3D" id="3.30.230.130">
    <property type="entry name" value="Cullin, Chain C, Domain 2"/>
    <property type="match status" value="1"/>
</dbReference>
<dbReference type="InterPro" id="IPR036390">
    <property type="entry name" value="WH_DNA-bd_sf"/>
</dbReference>
<dbReference type="RefSeq" id="XP_001306611.1">
    <property type="nucleotide sequence ID" value="XM_001306610.1"/>
</dbReference>
<dbReference type="InterPro" id="IPR036388">
    <property type="entry name" value="WH-like_DNA-bd_sf"/>
</dbReference>